<dbReference type="AlphaFoldDB" id="A0A0N4VUL4"/>
<feature type="compositionally biased region" description="Basic residues" evidence="1">
    <location>
        <begin position="70"/>
        <end position="79"/>
    </location>
</feature>
<evidence type="ECO:0000313" key="4">
    <source>
        <dbReference type="WBParaSite" id="HPLM_0000098101-mRNA-1"/>
    </source>
</evidence>
<organism evidence="4">
    <name type="scientific">Haemonchus placei</name>
    <name type="common">Barber's pole worm</name>
    <dbReference type="NCBI Taxonomy" id="6290"/>
    <lineage>
        <taxon>Eukaryota</taxon>
        <taxon>Metazoa</taxon>
        <taxon>Ecdysozoa</taxon>
        <taxon>Nematoda</taxon>
        <taxon>Chromadorea</taxon>
        <taxon>Rhabditida</taxon>
        <taxon>Rhabditina</taxon>
        <taxon>Rhabditomorpha</taxon>
        <taxon>Strongyloidea</taxon>
        <taxon>Trichostrongylidae</taxon>
        <taxon>Haemonchus</taxon>
    </lineage>
</organism>
<dbReference type="EMBL" id="UZAF01001063">
    <property type="protein sequence ID" value="VDO07302.1"/>
    <property type="molecule type" value="Genomic_DNA"/>
</dbReference>
<keyword evidence="3" id="KW-1185">Reference proteome</keyword>
<protein>
    <submittedName>
        <fullName evidence="4">Homeobox domain-containing protein</fullName>
    </submittedName>
</protein>
<reference evidence="2 3" key="2">
    <citation type="submission" date="2018-11" db="EMBL/GenBank/DDBJ databases">
        <authorList>
            <consortium name="Pathogen Informatics"/>
        </authorList>
    </citation>
    <scope>NUCLEOTIDE SEQUENCE [LARGE SCALE GENOMIC DNA]</scope>
    <source>
        <strain evidence="2 3">MHpl1</strain>
    </source>
</reference>
<accession>A0A0N4VUL4</accession>
<dbReference type="Proteomes" id="UP000268014">
    <property type="component" value="Unassembled WGS sequence"/>
</dbReference>
<evidence type="ECO:0000313" key="2">
    <source>
        <dbReference type="EMBL" id="VDO07302.1"/>
    </source>
</evidence>
<name>A0A0N4VUL4_HAEPC</name>
<reference evidence="4" key="1">
    <citation type="submission" date="2017-02" db="UniProtKB">
        <authorList>
            <consortium name="WormBaseParasite"/>
        </authorList>
    </citation>
    <scope>IDENTIFICATION</scope>
</reference>
<dbReference type="WBParaSite" id="HPLM_0000098101-mRNA-1">
    <property type="protein sequence ID" value="HPLM_0000098101-mRNA-1"/>
    <property type="gene ID" value="HPLM_0000098101"/>
</dbReference>
<evidence type="ECO:0000313" key="3">
    <source>
        <dbReference type="Proteomes" id="UP000268014"/>
    </source>
</evidence>
<gene>
    <name evidence="2" type="ORF">HPLM_LOCUS982</name>
</gene>
<feature type="region of interest" description="Disordered" evidence="1">
    <location>
        <begin position="52"/>
        <end position="91"/>
    </location>
</feature>
<sequence>MLCFQSANDAFTGIFEIPSRTVFGLKRRKKSYPRGGPHGQQQRTIRLAVRRTTQPTSKGPCHPCEGPHCQPRRGHGAAHNRKELRSQRRREFHSKRSFEDYFLQISRFCPLT</sequence>
<evidence type="ECO:0000256" key="1">
    <source>
        <dbReference type="SAM" id="MobiDB-lite"/>
    </source>
</evidence>
<proteinExistence type="predicted"/>